<accession>A0A8S0QTP3</accession>
<keyword evidence="1" id="KW-0418">Kinase</keyword>
<organism evidence="1 2">
    <name type="scientific">Olea europaea subsp. europaea</name>
    <dbReference type="NCBI Taxonomy" id="158383"/>
    <lineage>
        <taxon>Eukaryota</taxon>
        <taxon>Viridiplantae</taxon>
        <taxon>Streptophyta</taxon>
        <taxon>Embryophyta</taxon>
        <taxon>Tracheophyta</taxon>
        <taxon>Spermatophyta</taxon>
        <taxon>Magnoliopsida</taxon>
        <taxon>eudicotyledons</taxon>
        <taxon>Gunneridae</taxon>
        <taxon>Pentapetalae</taxon>
        <taxon>asterids</taxon>
        <taxon>lamiids</taxon>
        <taxon>Lamiales</taxon>
        <taxon>Oleaceae</taxon>
        <taxon>Oleeae</taxon>
        <taxon>Olea</taxon>
    </lineage>
</organism>
<keyword evidence="1" id="KW-0808">Transferase</keyword>
<evidence type="ECO:0000313" key="2">
    <source>
        <dbReference type="Proteomes" id="UP000594638"/>
    </source>
</evidence>
<dbReference type="EMBL" id="CACTIH010001942">
    <property type="protein sequence ID" value="CAA2969453.1"/>
    <property type="molecule type" value="Genomic_DNA"/>
</dbReference>
<gene>
    <name evidence="1" type="ORF">OLEA9_A100862</name>
</gene>
<proteinExistence type="predicted"/>
<dbReference type="AlphaFoldDB" id="A0A8S0QTP3"/>
<dbReference type="OrthoDB" id="1911848at2759"/>
<name>A0A8S0QTP3_OLEEU</name>
<dbReference type="Proteomes" id="UP000594638">
    <property type="component" value="Unassembled WGS sequence"/>
</dbReference>
<protein>
    <submittedName>
        <fullName evidence="1">Receptor kinase ZAR1</fullName>
    </submittedName>
</protein>
<keyword evidence="1" id="KW-0675">Receptor</keyword>
<keyword evidence="2" id="KW-1185">Reference proteome</keyword>
<comment type="caution">
    <text evidence="1">The sequence shown here is derived from an EMBL/GenBank/DDBJ whole genome shotgun (WGS) entry which is preliminary data.</text>
</comment>
<dbReference type="Gramene" id="OE9A100862T1">
    <property type="protein sequence ID" value="OE9A100862C1"/>
    <property type="gene ID" value="OE9A100862"/>
</dbReference>
<evidence type="ECO:0000313" key="1">
    <source>
        <dbReference type="EMBL" id="CAA2969453.1"/>
    </source>
</evidence>
<reference evidence="1 2" key="1">
    <citation type="submission" date="2019-12" db="EMBL/GenBank/DDBJ databases">
        <authorList>
            <person name="Alioto T."/>
            <person name="Alioto T."/>
            <person name="Gomez Garrido J."/>
        </authorList>
    </citation>
    <scope>NUCLEOTIDE SEQUENCE [LARGE SCALE GENOMIC DNA]</scope>
</reference>
<dbReference type="GO" id="GO:0016301">
    <property type="term" value="F:kinase activity"/>
    <property type="evidence" value="ECO:0007669"/>
    <property type="project" value="UniProtKB-KW"/>
</dbReference>
<sequence length="141" mass="16040">MGGPDSEGKTLNSHVRKVFREERPLSEIIDPDLLHEVRAKKQVVAAFHIALICTELDLELRPRMRTVSDNLDCIKLLSSNVGWPRSLEPGKAQVTQPCPTVGYALTCCAWRLASSYHWVHFYTSKWNTCLFVKRPVQTTMT</sequence>